<gene>
    <name evidence="2" type="ORF">Acor_49940</name>
</gene>
<feature type="compositionally biased region" description="Pro residues" evidence="1">
    <location>
        <begin position="28"/>
        <end position="39"/>
    </location>
</feature>
<dbReference type="Proteomes" id="UP000334990">
    <property type="component" value="Unassembled WGS sequence"/>
</dbReference>
<reference evidence="2 3" key="1">
    <citation type="submission" date="2019-10" db="EMBL/GenBank/DDBJ databases">
        <title>Whole genome shotgun sequence of Acrocarpospora corrugata NBRC 13972.</title>
        <authorList>
            <person name="Ichikawa N."/>
            <person name="Kimura A."/>
            <person name="Kitahashi Y."/>
            <person name="Komaki H."/>
            <person name="Oguchi A."/>
        </authorList>
    </citation>
    <scope>NUCLEOTIDE SEQUENCE [LARGE SCALE GENOMIC DNA]</scope>
    <source>
        <strain evidence="2 3">NBRC 13972</strain>
    </source>
</reference>
<comment type="caution">
    <text evidence="2">The sequence shown here is derived from an EMBL/GenBank/DDBJ whole genome shotgun (WGS) entry which is preliminary data.</text>
</comment>
<name>A0A5M3W8W0_9ACTN</name>
<proteinExistence type="predicted"/>
<organism evidence="2 3">
    <name type="scientific">Acrocarpospora corrugata</name>
    <dbReference type="NCBI Taxonomy" id="35763"/>
    <lineage>
        <taxon>Bacteria</taxon>
        <taxon>Bacillati</taxon>
        <taxon>Actinomycetota</taxon>
        <taxon>Actinomycetes</taxon>
        <taxon>Streptosporangiales</taxon>
        <taxon>Streptosporangiaceae</taxon>
        <taxon>Acrocarpospora</taxon>
    </lineage>
</organism>
<protein>
    <submittedName>
        <fullName evidence="2">Uncharacterized protein</fullName>
    </submittedName>
</protein>
<keyword evidence="3" id="KW-1185">Reference proteome</keyword>
<evidence type="ECO:0000313" key="3">
    <source>
        <dbReference type="Proteomes" id="UP000334990"/>
    </source>
</evidence>
<evidence type="ECO:0000256" key="1">
    <source>
        <dbReference type="SAM" id="MobiDB-lite"/>
    </source>
</evidence>
<dbReference type="EMBL" id="BLAD01000063">
    <property type="protein sequence ID" value="GES02928.1"/>
    <property type="molecule type" value="Genomic_DNA"/>
</dbReference>
<accession>A0A5M3W8W0</accession>
<sequence>MIFAAMLHAADADTLQPVTVPSGMQTQPAPPEPTIPPSPDNSMIVNFEPPLEALPQLTSLADAALPLDAYRLSPEQAAIRNPVWLKLEQNCMAGFGLEGIVGSRIRDVPSQSRVAGHLSVVTAREKGYQPTAAAPPVVDLPVRTKLFTSADTQAATGIFTGSLTSYQGKPVPQGGCRQAASDIINAGVGSFALDPSDLAFSSGSLTTKDSRVLRAAKGWADCMAKAGLSYQSPEDAAQDPRWMAGERGSAAEKTAATADAQCRVTSDLSRYQVAVESAYQKVLISRHQKDLERVREQIAKQVENAVKAAKTA</sequence>
<evidence type="ECO:0000313" key="2">
    <source>
        <dbReference type="EMBL" id="GES02928.1"/>
    </source>
</evidence>
<feature type="region of interest" description="Disordered" evidence="1">
    <location>
        <begin position="20"/>
        <end position="39"/>
    </location>
</feature>
<dbReference type="AlphaFoldDB" id="A0A5M3W8W0"/>